<evidence type="ECO:0000313" key="3">
    <source>
        <dbReference type="Proteomes" id="UP000024635"/>
    </source>
</evidence>
<comment type="caution">
    <text evidence="2">The sequence shown here is derived from an EMBL/GenBank/DDBJ whole genome shotgun (WGS) entry which is preliminary data.</text>
</comment>
<dbReference type="OrthoDB" id="5869388at2759"/>
<dbReference type="STRING" id="53326.A0A016WPI9"/>
<feature type="compositionally biased region" description="Polar residues" evidence="1">
    <location>
        <begin position="1"/>
        <end position="14"/>
    </location>
</feature>
<keyword evidence="3" id="KW-1185">Reference proteome</keyword>
<proteinExistence type="predicted"/>
<name>A0A016WPI9_9BILA</name>
<dbReference type="AlphaFoldDB" id="A0A016WPI9"/>
<feature type="region of interest" description="Disordered" evidence="1">
    <location>
        <begin position="1"/>
        <end position="28"/>
    </location>
</feature>
<organism evidence="2 3">
    <name type="scientific">Ancylostoma ceylanicum</name>
    <dbReference type="NCBI Taxonomy" id="53326"/>
    <lineage>
        <taxon>Eukaryota</taxon>
        <taxon>Metazoa</taxon>
        <taxon>Ecdysozoa</taxon>
        <taxon>Nematoda</taxon>
        <taxon>Chromadorea</taxon>
        <taxon>Rhabditida</taxon>
        <taxon>Rhabditina</taxon>
        <taxon>Rhabditomorpha</taxon>
        <taxon>Strongyloidea</taxon>
        <taxon>Ancylostomatidae</taxon>
        <taxon>Ancylostomatinae</taxon>
        <taxon>Ancylostoma</taxon>
    </lineage>
</organism>
<evidence type="ECO:0000313" key="2">
    <source>
        <dbReference type="EMBL" id="EYC41506.1"/>
    </source>
</evidence>
<accession>A0A016WPI9</accession>
<protein>
    <submittedName>
        <fullName evidence="2">Uncharacterized protein</fullName>
    </submittedName>
</protein>
<dbReference type="EMBL" id="JARK01000166">
    <property type="protein sequence ID" value="EYC41506.1"/>
    <property type="molecule type" value="Genomic_DNA"/>
</dbReference>
<evidence type="ECO:0000256" key="1">
    <source>
        <dbReference type="SAM" id="MobiDB-lite"/>
    </source>
</evidence>
<gene>
    <name evidence="2" type="primary">Acey_s0566.g16</name>
    <name evidence="2" type="ORF">Y032_0566g16</name>
</gene>
<sequence length="223" mass="25198">MSALASATTPANSNPKKRKPSSLVINSPATTSSLSQEVELVGKIQAILHEKAPEALPLLSQLIGLLKPNFKELAEEESLHVLSCFPNVPKALNGSSSWESQVHSENSINKILCPLDIETRSVEVYRMGKKGQALRLIKCVLPSQRFYFETLRKARSFRERPGYEHVFIRRSMTFQERQRDKKLRQQARDLNQRDPNGRKVYVVYKNQLVKGSGINSQRALGKN</sequence>
<dbReference type="Proteomes" id="UP000024635">
    <property type="component" value="Unassembled WGS sequence"/>
</dbReference>
<reference evidence="3" key="1">
    <citation type="journal article" date="2015" name="Nat. Genet.">
        <title>The genome and transcriptome of the zoonotic hookworm Ancylostoma ceylanicum identify infection-specific gene families.</title>
        <authorList>
            <person name="Schwarz E.M."/>
            <person name="Hu Y."/>
            <person name="Antoshechkin I."/>
            <person name="Miller M.M."/>
            <person name="Sternberg P.W."/>
            <person name="Aroian R.V."/>
        </authorList>
    </citation>
    <scope>NUCLEOTIDE SEQUENCE</scope>
    <source>
        <strain evidence="3">HY135</strain>
    </source>
</reference>